<keyword evidence="1" id="KW-1133">Transmembrane helix</keyword>
<dbReference type="GeneID" id="303113958"/>
<dbReference type="RefSeq" id="WP_154573451.1">
    <property type="nucleotide sequence ID" value="NZ_VUMZ01000001.1"/>
</dbReference>
<reference evidence="3 4" key="1">
    <citation type="submission" date="2019-08" db="EMBL/GenBank/DDBJ databases">
        <title>In-depth cultivation of the pig gut microbiome towards novel bacterial diversity and tailored functional studies.</title>
        <authorList>
            <person name="Wylensek D."/>
            <person name="Hitch T.C.A."/>
            <person name="Clavel T."/>
        </authorList>
    </citation>
    <scope>NUCLEOTIDE SEQUENCE [LARGE SCALE GENOMIC DNA]</scope>
    <source>
        <strain evidence="3 4">WCA-MUC-591-APC-3H</strain>
    </source>
</reference>
<protein>
    <submittedName>
        <fullName evidence="3">Uncharacterized protein</fullName>
    </submittedName>
</protein>
<feature type="transmembrane region" description="Helical" evidence="1">
    <location>
        <begin position="146"/>
        <end position="174"/>
    </location>
</feature>
<evidence type="ECO:0000313" key="4">
    <source>
        <dbReference type="Proteomes" id="UP000474676"/>
    </source>
</evidence>
<evidence type="ECO:0000256" key="2">
    <source>
        <dbReference type="SAM" id="SignalP"/>
    </source>
</evidence>
<dbReference type="AlphaFoldDB" id="A0A6L5Y2U5"/>
<evidence type="ECO:0000256" key="1">
    <source>
        <dbReference type="SAM" id="Phobius"/>
    </source>
</evidence>
<comment type="caution">
    <text evidence="3">The sequence shown here is derived from an EMBL/GenBank/DDBJ whole genome shotgun (WGS) entry which is preliminary data.</text>
</comment>
<keyword evidence="2" id="KW-0732">Signal</keyword>
<feature type="chain" id="PRO_5027011463" evidence="2">
    <location>
        <begin position="28"/>
        <end position="221"/>
    </location>
</feature>
<gene>
    <name evidence="3" type="ORF">FYJ64_01345</name>
</gene>
<proteinExistence type="predicted"/>
<organism evidence="3 4">
    <name type="scientific">Hornefia butyriciproducens</name>
    <dbReference type="NCBI Taxonomy" id="2652293"/>
    <lineage>
        <taxon>Bacteria</taxon>
        <taxon>Bacillati</taxon>
        <taxon>Bacillota</taxon>
        <taxon>Clostridia</taxon>
        <taxon>Peptostreptococcales</taxon>
        <taxon>Anaerovoracaceae</taxon>
        <taxon>Hornefia</taxon>
    </lineage>
</organism>
<feature type="signal peptide" evidence="2">
    <location>
        <begin position="1"/>
        <end position="27"/>
    </location>
</feature>
<dbReference type="Proteomes" id="UP000474676">
    <property type="component" value="Unassembled WGS sequence"/>
</dbReference>
<keyword evidence="1" id="KW-0812">Transmembrane</keyword>
<evidence type="ECO:0000313" key="3">
    <source>
        <dbReference type="EMBL" id="MST50976.1"/>
    </source>
</evidence>
<sequence length="221" mass="24402">MYREKRQLMLVMIISVCLIFSTSGIFAGTATINEVGKEKNVEVKSLSSNKILVTESGMETVLKVTQTANELRVDCVNVDTNEQYYFVKNLIDNTVYSSITGEIIHIENGEESRSVNQVMLSKASGTWSKKVSYKTMAKALGTVTTYAALIAWAMVFVGFSAIAANAASAVAYLMQMINDYLPKKYSKHGLKFTMRHKKIKKHQGGGVIYVTISEACGCTTY</sequence>
<keyword evidence="4" id="KW-1185">Reference proteome</keyword>
<accession>A0A6L5Y2U5</accession>
<keyword evidence="1" id="KW-0472">Membrane</keyword>
<dbReference type="EMBL" id="VUMZ01000001">
    <property type="protein sequence ID" value="MST50976.1"/>
    <property type="molecule type" value="Genomic_DNA"/>
</dbReference>
<name>A0A6L5Y2U5_9FIRM</name>